<evidence type="ECO:0000256" key="1">
    <source>
        <dbReference type="SAM" id="MobiDB-lite"/>
    </source>
</evidence>
<dbReference type="AlphaFoldDB" id="A0AA40AEX7"/>
<feature type="compositionally biased region" description="Basic and acidic residues" evidence="1">
    <location>
        <begin position="161"/>
        <end position="182"/>
    </location>
</feature>
<reference evidence="2" key="1">
    <citation type="submission" date="2023-06" db="EMBL/GenBank/DDBJ databases">
        <title>Genome-scale phylogeny and comparative genomics of the fungal order Sordariales.</title>
        <authorList>
            <consortium name="Lawrence Berkeley National Laboratory"/>
            <person name="Hensen N."/>
            <person name="Bonometti L."/>
            <person name="Westerberg I."/>
            <person name="Brannstrom I.O."/>
            <person name="Guillou S."/>
            <person name="Cros-Aarteil S."/>
            <person name="Calhoun S."/>
            <person name="Haridas S."/>
            <person name="Kuo A."/>
            <person name="Mondo S."/>
            <person name="Pangilinan J."/>
            <person name="Riley R."/>
            <person name="Labutti K."/>
            <person name="Andreopoulos B."/>
            <person name="Lipzen A."/>
            <person name="Chen C."/>
            <person name="Yanf M."/>
            <person name="Daum C."/>
            <person name="Ng V."/>
            <person name="Clum A."/>
            <person name="Steindorff A."/>
            <person name="Ohm R."/>
            <person name="Martin F."/>
            <person name="Silar P."/>
            <person name="Natvig D."/>
            <person name="Lalanne C."/>
            <person name="Gautier V."/>
            <person name="Ament-Velasquez S.L."/>
            <person name="Kruys A."/>
            <person name="Hutchinson M.I."/>
            <person name="Powell A.J."/>
            <person name="Barry K."/>
            <person name="Miller A.N."/>
            <person name="Grigoriev I.V."/>
            <person name="Debuchy R."/>
            <person name="Gladieux P."/>
            <person name="Thoren M.H."/>
            <person name="Johannesson H."/>
        </authorList>
    </citation>
    <scope>NUCLEOTIDE SEQUENCE</scope>
    <source>
        <strain evidence="2">SMH4607-1</strain>
    </source>
</reference>
<dbReference type="Proteomes" id="UP001172102">
    <property type="component" value="Unassembled WGS sequence"/>
</dbReference>
<dbReference type="EMBL" id="JAUKUA010000004">
    <property type="protein sequence ID" value="KAK0714550.1"/>
    <property type="molecule type" value="Genomic_DNA"/>
</dbReference>
<name>A0AA40AEX7_9PEZI</name>
<evidence type="ECO:0000313" key="3">
    <source>
        <dbReference type="Proteomes" id="UP001172102"/>
    </source>
</evidence>
<gene>
    <name evidence="2" type="ORF">B0H67DRAFT_578452</name>
</gene>
<accession>A0AA40AEX7</accession>
<comment type="caution">
    <text evidence="2">The sequence shown here is derived from an EMBL/GenBank/DDBJ whole genome shotgun (WGS) entry which is preliminary data.</text>
</comment>
<feature type="region of interest" description="Disordered" evidence="1">
    <location>
        <begin position="144"/>
        <end position="230"/>
    </location>
</feature>
<protein>
    <submittedName>
        <fullName evidence="2">Uncharacterized protein</fullName>
    </submittedName>
</protein>
<organism evidence="2 3">
    <name type="scientific">Lasiosphaeris hirsuta</name>
    <dbReference type="NCBI Taxonomy" id="260670"/>
    <lineage>
        <taxon>Eukaryota</taxon>
        <taxon>Fungi</taxon>
        <taxon>Dikarya</taxon>
        <taxon>Ascomycota</taxon>
        <taxon>Pezizomycotina</taxon>
        <taxon>Sordariomycetes</taxon>
        <taxon>Sordariomycetidae</taxon>
        <taxon>Sordariales</taxon>
        <taxon>Lasiosphaeriaceae</taxon>
        <taxon>Lasiosphaeris</taxon>
    </lineage>
</organism>
<feature type="compositionally biased region" description="Basic and acidic residues" evidence="1">
    <location>
        <begin position="209"/>
        <end position="218"/>
    </location>
</feature>
<evidence type="ECO:0000313" key="2">
    <source>
        <dbReference type="EMBL" id="KAK0714550.1"/>
    </source>
</evidence>
<sequence length="230" mass="24560">MYVRYHTHKFPLPPPLCASGNSLPRRLPDLVRPISVTLDEFDHLPRQEFHGGVNNVIRKVLVALARGAVPFGEGLELERTAWEVPRALGRVPSDRHNVNPNLKGVAFLCLVTLFGNWGPKVLGLLCNPKPPNLLVGVGDSSQPVRGGSLNGDAAGHQGRAAGDRFGGKGKTAGDGKEDEHPLGQRGLPVAPPSRIAGFGVGLAAPGVGERLHGDEEQQSRQAGRQAEYPR</sequence>
<proteinExistence type="predicted"/>
<keyword evidence="3" id="KW-1185">Reference proteome</keyword>